<keyword evidence="3" id="KW-1185">Reference proteome</keyword>
<sequence length="107" mass="12275">MREEEDSSRGEEGGDSPRTRKKNRFQPHTHFNTPPQPCTRNPDTRRHPPPGPPRHPQLHRPGARTRAGAHVLSDRPRSLLTPPWAVRNPLESASMEEQPPEEMKKKK</sequence>
<feature type="compositionally biased region" description="Basic and acidic residues" evidence="1">
    <location>
        <begin position="1"/>
        <end position="18"/>
    </location>
</feature>
<organism evidence="2 3">
    <name type="scientific">Pleuronectes platessa</name>
    <name type="common">European plaice</name>
    <dbReference type="NCBI Taxonomy" id="8262"/>
    <lineage>
        <taxon>Eukaryota</taxon>
        <taxon>Metazoa</taxon>
        <taxon>Chordata</taxon>
        <taxon>Craniata</taxon>
        <taxon>Vertebrata</taxon>
        <taxon>Euteleostomi</taxon>
        <taxon>Actinopterygii</taxon>
        <taxon>Neopterygii</taxon>
        <taxon>Teleostei</taxon>
        <taxon>Neoteleostei</taxon>
        <taxon>Acanthomorphata</taxon>
        <taxon>Carangaria</taxon>
        <taxon>Pleuronectiformes</taxon>
        <taxon>Pleuronectoidei</taxon>
        <taxon>Pleuronectidae</taxon>
        <taxon>Pleuronectes</taxon>
    </lineage>
</organism>
<name>A0A9N7Y927_PLEPL</name>
<evidence type="ECO:0000313" key="2">
    <source>
        <dbReference type="EMBL" id="CAB1415804.1"/>
    </source>
</evidence>
<comment type="caution">
    <text evidence="2">The sequence shown here is derived from an EMBL/GenBank/DDBJ whole genome shotgun (WGS) entry which is preliminary data.</text>
</comment>
<feature type="compositionally biased region" description="Polar residues" evidence="1">
    <location>
        <begin position="29"/>
        <end position="41"/>
    </location>
</feature>
<proteinExistence type="predicted"/>
<protein>
    <submittedName>
        <fullName evidence="2">Uncharacterized protein</fullName>
    </submittedName>
</protein>
<evidence type="ECO:0000256" key="1">
    <source>
        <dbReference type="SAM" id="MobiDB-lite"/>
    </source>
</evidence>
<dbReference type="EMBL" id="CADEAL010000175">
    <property type="protein sequence ID" value="CAB1415804.1"/>
    <property type="molecule type" value="Genomic_DNA"/>
</dbReference>
<evidence type="ECO:0000313" key="3">
    <source>
        <dbReference type="Proteomes" id="UP001153269"/>
    </source>
</evidence>
<dbReference type="Proteomes" id="UP001153269">
    <property type="component" value="Unassembled WGS sequence"/>
</dbReference>
<gene>
    <name evidence="2" type="ORF">PLEPLA_LOCUS3522</name>
</gene>
<feature type="region of interest" description="Disordered" evidence="1">
    <location>
        <begin position="1"/>
        <end position="107"/>
    </location>
</feature>
<accession>A0A9N7Y927</accession>
<reference evidence="2" key="1">
    <citation type="submission" date="2020-03" db="EMBL/GenBank/DDBJ databases">
        <authorList>
            <person name="Weist P."/>
        </authorList>
    </citation>
    <scope>NUCLEOTIDE SEQUENCE</scope>
</reference>
<dbReference type="AlphaFoldDB" id="A0A9N7Y927"/>